<comment type="caution">
    <text evidence="1">The sequence shown here is derived from an EMBL/GenBank/DDBJ whole genome shotgun (WGS) entry which is preliminary data.</text>
</comment>
<proteinExistence type="predicted"/>
<evidence type="ECO:0000313" key="2">
    <source>
        <dbReference type="Proteomes" id="UP000621436"/>
    </source>
</evidence>
<gene>
    <name evidence="1" type="ORF">I0Q91_04840</name>
</gene>
<protein>
    <submittedName>
        <fullName evidence="1">Uncharacterized protein</fullName>
    </submittedName>
</protein>
<keyword evidence="2" id="KW-1185">Reference proteome</keyword>
<dbReference type="RefSeq" id="WP_270453265.1">
    <property type="nucleotide sequence ID" value="NZ_JADPIE010000002.1"/>
</dbReference>
<reference evidence="1" key="1">
    <citation type="submission" date="2020-11" db="EMBL/GenBank/DDBJ databases">
        <title>Halonatronomonas betainensis gen. nov., sp. nov. a novel haloalkaliphilic representative of the family Halanaerobiacae capable of betaine degradation.</title>
        <authorList>
            <person name="Boltyanskaya Y."/>
            <person name="Kevbrin V."/>
            <person name="Detkova E."/>
            <person name="Grouzdev D.S."/>
            <person name="Koziaeva V."/>
            <person name="Zhilina T."/>
        </authorList>
    </citation>
    <scope>NUCLEOTIDE SEQUENCE</scope>
    <source>
        <strain evidence="1">Z-7014</strain>
    </source>
</reference>
<name>A0A931AQV0_9FIRM</name>
<dbReference type="Proteomes" id="UP000621436">
    <property type="component" value="Unassembled WGS sequence"/>
</dbReference>
<accession>A0A931AQV0</accession>
<sequence>MQKLLIFDEVYELMKTTKFKLGFYQLFDLMEPELVEKQIHFNDFLNAVTEFIDFDKVIQLKKDSKDKKYVLVKFEDKEHTSYIREKRLANYKLKELYYDVCTILNSCQEIIHANIDSFEEYLRENESMDLDLSGVDDLFMKNYQLLNKIKKSDLVDLDLKTENKDQLINSLIKKK</sequence>
<organism evidence="1 2">
    <name type="scientific">Halonatronomonas betaini</name>
    <dbReference type="NCBI Taxonomy" id="2778430"/>
    <lineage>
        <taxon>Bacteria</taxon>
        <taxon>Bacillati</taxon>
        <taxon>Bacillota</taxon>
        <taxon>Clostridia</taxon>
        <taxon>Halanaerobiales</taxon>
        <taxon>Halarsenatibacteraceae</taxon>
        <taxon>Halonatronomonas</taxon>
    </lineage>
</organism>
<dbReference type="EMBL" id="JADPIE010000002">
    <property type="protein sequence ID" value="MBF8436399.1"/>
    <property type="molecule type" value="Genomic_DNA"/>
</dbReference>
<evidence type="ECO:0000313" key="1">
    <source>
        <dbReference type="EMBL" id="MBF8436399.1"/>
    </source>
</evidence>
<dbReference type="AlphaFoldDB" id="A0A931AQV0"/>